<feature type="region of interest" description="Disordered" evidence="1">
    <location>
        <begin position="313"/>
        <end position="341"/>
    </location>
</feature>
<dbReference type="Gene3D" id="3.40.50.300">
    <property type="entry name" value="P-loop containing nucleotide triphosphate hydrolases"/>
    <property type="match status" value="1"/>
</dbReference>
<comment type="caution">
    <text evidence="2">The sequence shown here is derived from an EMBL/GenBank/DDBJ whole genome shotgun (WGS) entry which is preliminary data.</text>
</comment>
<keyword evidence="3" id="KW-1185">Reference proteome</keyword>
<dbReference type="OrthoDB" id="193688at2759"/>
<evidence type="ECO:0000256" key="1">
    <source>
        <dbReference type="SAM" id="MobiDB-lite"/>
    </source>
</evidence>
<evidence type="ECO:0000313" key="2">
    <source>
        <dbReference type="EMBL" id="KOO53627.1"/>
    </source>
</evidence>
<dbReference type="SUPFAM" id="SSF53756">
    <property type="entry name" value="UDP-Glycosyltransferase/glycogen phosphorylase"/>
    <property type="match status" value="1"/>
</dbReference>
<feature type="compositionally biased region" description="Acidic residues" evidence="1">
    <location>
        <begin position="320"/>
        <end position="330"/>
    </location>
</feature>
<feature type="compositionally biased region" description="Low complexity" evidence="1">
    <location>
        <begin position="331"/>
        <end position="341"/>
    </location>
</feature>
<dbReference type="EMBL" id="JWZX01000146">
    <property type="protein sequence ID" value="KOO53627.1"/>
    <property type="molecule type" value="Genomic_DNA"/>
</dbReference>
<organism evidence="2 3">
    <name type="scientific">Chrysochromulina tobinii</name>
    <dbReference type="NCBI Taxonomy" id="1460289"/>
    <lineage>
        <taxon>Eukaryota</taxon>
        <taxon>Haptista</taxon>
        <taxon>Haptophyta</taxon>
        <taxon>Prymnesiophyceae</taxon>
        <taxon>Prymnesiales</taxon>
        <taxon>Chrysochromulinaceae</taxon>
        <taxon>Chrysochromulina</taxon>
    </lineage>
</organism>
<dbReference type="AlphaFoldDB" id="A0A0M0LRU8"/>
<proteinExistence type="predicted"/>
<gene>
    <name evidence="2" type="ORF">Ctob_015835</name>
</gene>
<reference evidence="3" key="1">
    <citation type="journal article" date="2015" name="PLoS Genet.">
        <title>Genome Sequence and Transcriptome Analyses of Chrysochromulina tobin: Metabolic Tools for Enhanced Algal Fitness in the Prominent Order Prymnesiales (Haptophyceae).</title>
        <authorList>
            <person name="Hovde B.T."/>
            <person name="Deodato C.R."/>
            <person name="Hunsperger H.M."/>
            <person name="Ryken S.A."/>
            <person name="Yost W."/>
            <person name="Jha R.K."/>
            <person name="Patterson J."/>
            <person name="Monnat R.J. Jr."/>
            <person name="Barlow S.B."/>
            <person name="Starkenburg S.R."/>
            <person name="Cattolico R.A."/>
        </authorList>
    </citation>
    <scope>NUCLEOTIDE SEQUENCE</scope>
    <source>
        <strain evidence="3">CCMP291</strain>
    </source>
</reference>
<name>A0A0M0LRU8_9EUKA</name>
<dbReference type="Gene3D" id="3.40.50.2000">
    <property type="entry name" value="Glycogen Phosphorylase B"/>
    <property type="match status" value="1"/>
</dbReference>
<protein>
    <submittedName>
        <fullName evidence="2">Uncharacterized protein</fullName>
    </submittedName>
</protein>
<feature type="non-terminal residue" evidence="2">
    <location>
        <position position="1"/>
    </location>
</feature>
<dbReference type="Proteomes" id="UP000037460">
    <property type="component" value="Unassembled WGS sequence"/>
</dbReference>
<sequence>GLQRSGTSTLAELLGVLPGVSPLHFDARSARHMEAAPWKSLVDVHTGRRMKWAYFREVVSTGGAEGKLLQSVFPYRYAVWDAKFGRLPALLAHPSRLSPLLTNATREQLWDEWRQFWSTRPARVLLDKSPENVLMAPFLEALLGRRRQRAAQLSAALGKLGYAIHYVAAGPLNSTAACASATPAVICHGEGDTDAQYGAYAAWAKATRATPTLAAVAFTSLTLEVSRALLRLPRAAFDFPTAHLVLFTDDIHFERTRYILRLAGKEALLRAPDTTRVLAGAKRLELATYARARLVLLISEQDASTLRQAMGARYGAPDAPTDDAPADAEAADAPPVASTTEAARSTAAAEATPHLGLMPFGASPLPPSEVAALSARVAGTMLYVGTCHPVAKASVTWLVREVLPRLERRLKRASALRTTPQLRLAGTGWLSLASEAPFAQLVESGTLVVLGKLSVAALAQEYQRATLFISPLLNATGIATKNFHAMAAGLPVLTTPMGTAGLLLPAAPLIA</sequence>
<accession>A0A0M0LRU8</accession>
<evidence type="ECO:0000313" key="3">
    <source>
        <dbReference type="Proteomes" id="UP000037460"/>
    </source>
</evidence>
<dbReference type="Pfam" id="PF13692">
    <property type="entry name" value="Glyco_trans_1_4"/>
    <property type="match status" value="1"/>
</dbReference>
<dbReference type="InterPro" id="IPR027417">
    <property type="entry name" value="P-loop_NTPase"/>
</dbReference>